<reference evidence="2 3" key="1">
    <citation type="submission" date="2019-05" db="EMBL/GenBank/DDBJ databases">
        <title>Algicella ahnfeltiae gen. nov., sp. nov., a novel marine bacterium of the family Flavobacteriaceae isolated from a red alga.</title>
        <authorList>
            <person name="Nedashkovskaya O.I."/>
            <person name="Kukhlevskiy A.D."/>
            <person name="Kim S.-G."/>
            <person name="Zhukova N.V."/>
            <person name="Mikhailov V.V."/>
        </authorList>
    </citation>
    <scope>NUCLEOTIDE SEQUENCE [LARGE SCALE GENOMIC DNA]</scope>
    <source>
        <strain evidence="2 3">10Alg115</strain>
    </source>
</reference>
<evidence type="ECO:0000259" key="1">
    <source>
        <dbReference type="Pfam" id="PF13454"/>
    </source>
</evidence>
<feature type="domain" description="FAD-dependent urate hydroxylase HpyO/Asp monooxygenase CreE-like FAD/NAD(P)-binding" evidence="1">
    <location>
        <begin position="18"/>
        <end position="186"/>
    </location>
</feature>
<dbReference type="RefSeq" id="WP_138949947.1">
    <property type="nucleotide sequence ID" value="NZ_CP040749.1"/>
</dbReference>
<protein>
    <submittedName>
        <fullName evidence="2">FAD/NAD(P)-binding protein</fullName>
    </submittedName>
</protein>
<dbReference type="AlphaFoldDB" id="A0A5B7TUT0"/>
<organism evidence="2 3">
    <name type="scientific">Aureibaculum algae</name>
    <dbReference type="NCBI Taxonomy" id="2584122"/>
    <lineage>
        <taxon>Bacteria</taxon>
        <taxon>Pseudomonadati</taxon>
        <taxon>Bacteroidota</taxon>
        <taxon>Flavobacteriia</taxon>
        <taxon>Flavobacteriales</taxon>
        <taxon>Flavobacteriaceae</taxon>
        <taxon>Aureibaculum</taxon>
    </lineage>
</organism>
<dbReference type="Proteomes" id="UP000306229">
    <property type="component" value="Chromosome"/>
</dbReference>
<evidence type="ECO:0000313" key="2">
    <source>
        <dbReference type="EMBL" id="QCX39081.1"/>
    </source>
</evidence>
<accession>A0A5B7TUT0</accession>
<evidence type="ECO:0000313" key="3">
    <source>
        <dbReference type="Proteomes" id="UP000306229"/>
    </source>
</evidence>
<sequence>MNYLNKNNNLSNKRVLGIIGMGPRGLYALENLIIGLSEKNSLKNLHMLLFEETGYFGNGAVYRLDQVETNWINISERILILESRPKIILDTITIPEFPSYHEWISKEFSLLSNKEPDNYPPRAKVGAYLHKRFETFIKPLLEIEMVSLFKEKVQVVDLLENNKLKVETNLNTYDYLDEILLTIGHQPTALSKQLIAWEKYAQENENVTLCKAPYPIQNILDCAYLDTKKTIGVRGFGLAMIDVVRGIASQYGNFTIIDEQTHACEYTSTFDIKNWFVPFSLDGLPPAPKPLNAEIDELFKPSQKHISNFEDEIGNPSIQRSATNSDFLIDAISKITAAIYLNLPTSNSEEHLDHKETTRLVKNWLKNDSFEHAIITSKKLATTQQMENYVGMAVGNKTVSLDFCIGQVWRHCQPSIYKQLSYNECNNEVFAEIINLDERMKRYAYGPPVESIQQLLALVSAGVMTFDFINDPEIKRTGEGWNFISDDKHKMVHFMIDSVLDSPEIKSVTSSVVKQLLLNDLIKPVHDDLGILTDKKGYLIPNDSKKFVPIALLGRLAKGTIIGVDAILECFGDRPKSWSKEAVKRHMNWIEINNH</sequence>
<dbReference type="Pfam" id="PF13454">
    <property type="entry name" value="NAD_binding_9"/>
    <property type="match status" value="1"/>
</dbReference>
<proteinExistence type="predicted"/>
<dbReference type="OrthoDB" id="6309046at2"/>
<dbReference type="PANTHER" id="PTHR40254:SF1">
    <property type="entry name" value="BLR0577 PROTEIN"/>
    <property type="match status" value="1"/>
</dbReference>
<dbReference type="InterPro" id="IPR052189">
    <property type="entry name" value="L-asp_N-monooxygenase_NS-form"/>
</dbReference>
<dbReference type="InterPro" id="IPR038732">
    <property type="entry name" value="HpyO/CreE_NAD-binding"/>
</dbReference>
<dbReference type="PANTHER" id="PTHR40254">
    <property type="entry name" value="BLR0577 PROTEIN"/>
    <property type="match status" value="1"/>
</dbReference>
<keyword evidence="3" id="KW-1185">Reference proteome</keyword>
<gene>
    <name evidence="2" type="ORF">FF125_11780</name>
</gene>
<name>A0A5B7TUT0_9FLAO</name>
<dbReference type="EMBL" id="CP040749">
    <property type="protein sequence ID" value="QCX39081.1"/>
    <property type="molecule type" value="Genomic_DNA"/>
</dbReference>
<dbReference type="KEGG" id="fbe:FF125_11780"/>